<protein>
    <submittedName>
        <fullName evidence="1">Uncharacterized protein</fullName>
    </submittedName>
</protein>
<name>A0A2P2PQP5_RHIMU</name>
<sequence length="41" mass="4322">MLSCFCNHIIQGPDYSVIKISRGNLEGIVGTIIEGPGSTNS</sequence>
<evidence type="ECO:0000313" key="1">
    <source>
        <dbReference type="EMBL" id="MBX57070.1"/>
    </source>
</evidence>
<dbReference type="AlphaFoldDB" id="A0A2P2PQP5"/>
<reference evidence="1" key="1">
    <citation type="submission" date="2018-02" db="EMBL/GenBank/DDBJ databases">
        <title>Rhizophora mucronata_Transcriptome.</title>
        <authorList>
            <person name="Meera S.P."/>
            <person name="Sreeshan A."/>
            <person name="Augustine A."/>
        </authorList>
    </citation>
    <scope>NUCLEOTIDE SEQUENCE</scope>
    <source>
        <tissue evidence="1">Leaf</tissue>
    </source>
</reference>
<accession>A0A2P2PQP5</accession>
<organism evidence="1">
    <name type="scientific">Rhizophora mucronata</name>
    <name type="common">Asiatic mangrove</name>
    <dbReference type="NCBI Taxonomy" id="61149"/>
    <lineage>
        <taxon>Eukaryota</taxon>
        <taxon>Viridiplantae</taxon>
        <taxon>Streptophyta</taxon>
        <taxon>Embryophyta</taxon>
        <taxon>Tracheophyta</taxon>
        <taxon>Spermatophyta</taxon>
        <taxon>Magnoliopsida</taxon>
        <taxon>eudicotyledons</taxon>
        <taxon>Gunneridae</taxon>
        <taxon>Pentapetalae</taxon>
        <taxon>rosids</taxon>
        <taxon>fabids</taxon>
        <taxon>Malpighiales</taxon>
        <taxon>Rhizophoraceae</taxon>
        <taxon>Rhizophora</taxon>
    </lineage>
</organism>
<proteinExistence type="predicted"/>
<dbReference type="EMBL" id="GGEC01076586">
    <property type="protein sequence ID" value="MBX57070.1"/>
    <property type="molecule type" value="Transcribed_RNA"/>
</dbReference>